<dbReference type="EMBL" id="CAFBNL010000003">
    <property type="protein sequence ID" value="CAB4941498.1"/>
    <property type="molecule type" value="Genomic_DNA"/>
</dbReference>
<dbReference type="PANTHER" id="PTHR43884">
    <property type="entry name" value="ACYL-COA DEHYDROGENASE"/>
    <property type="match status" value="1"/>
</dbReference>
<dbReference type="Pfam" id="PF02770">
    <property type="entry name" value="Acyl-CoA_dh_M"/>
    <property type="match status" value="1"/>
</dbReference>
<proteinExistence type="inferred from homology"/>
<evidence type="ECO:0000256" key="5">
    <source>
        <dbReference type="ARBA" id="ARBA00023002"/>
    </source>
</evidence>
<dbReference type="InterPro" id="IPR009100">
    <property type="entry name" value="AcylCoA_DH/oxidase_NM_dom_sf"/>
</dbReference>
<dbReference type="InterPro" id="IPR037069">
    <property type="entry name" value="AcylCoA_DH/ox_N_sf"/>
</dbReference>
<dbReference type="InterPro" id="IPR013786">
    <property type="entry name" value="AcylCoA_DH/ox_N"/>
</dbReference>
<dbReference type="AlphaFoldDB" id="A0A6J7JDK4"/>
<evidence type="ECO:0000256" key="3">
    <source>
        <dbReference type="ARBA" id="ARBA00022630"/>
    </source>
</evidence>
<dbReference type="Gene3D" id="1.20.140.10">
    <property type="entry name" value="Butyryl-CoA Dehydrogenase, subunit A, domain 3"/>
    <property type="match status" value="1"/>
</dbReference>
<keyword evidence="3" id="KW-0285">Flavoprotein</keyword>
<reference evidence="9" key="1">
    <citation type="submission" date="2020-05" db="EMBL/GenBank/DDBJ databases">
        <authorList>
            <person name="Chiriac C."/>
            <person name="Salcher M."/>
            <person name="Ghai R."/>
            <person name="Kavagutti S V."/>
        </authorList>
    </citation>
    <scope>NUCLEOTIDE SEQUENCE</scope>
</reference>
<dbReference type="Pfam" id="PF02771">
    <property type="entry name" value="Acyl-CoA_dh_N"/>
    <property type="match status" value="1"/>
</dbReference>
<sequence length="546" mass="59114">MTELNATAHHATAVALVEAAALIIDTASNTLATRSVENGRISVDLLDRQQIAAYDLAHAASAVAGSQVMLAYALHGEFEARLSFAYIADVIADLESRIFGRQDSWGVDAVVLAPFTEFVSLFRSPEFLELLADDVMKKGTGPAHLDDEFDLVRDTFHRFANDKIRPVAEHIHRNNEDIPESILQGMAEIGGFGLSVPEEYGGFAAGGESDYLAMCVATEELSWGSLGAGGALITRPEILTRAIVRGGTEEQKHGWLPQIASGERIVGVMVTEPDFGSDVAGVNVMATPDGDGYAINGVKTWCTFAGRADTIMLLARTDTDRSKGHRGLSVFVVEKPPATGHSFAFEDGLGGKMEGRAIDTLGYRGMHSYEVAFDNWHVPAGALIGGESGLGKGFYFQMEGFENGRLQTAARAVGLMQAAFEAGLAYTLDRRVFGKPVFEYQLTKAKLARMAALICAGRQFSYEVSRMMARGEGALEASMVKAYVCRAAEWVTREAMQLHGGMGYAEEYDVSRYFVDARVLSIFEGADETLCLRVIARRLTEQALEA</sequence>
<dbReference type="Gene3D" id="1.10.540.10">
    <property type="entry name" value="Acyl-CoA dehydrogenase/oxidase, N-terminal domain"/>
    <property type="match status" value="1"/>
</dbReference>
<feature type="domain" description="Acyl-CoA oxidase/dehydrogenase middle" evidence="7">
    <location>
        <begin position="268"/>
        <end position="375"/>
    </location>
</feature>
<evidence type="ECO:0000256" key="2">
    <source>
        <dbReference type="ARBA" id="ARBA00009347"/>
    </source>
</evidence>
<feature type="domain" description="Acyl-CoA dehydrogenase/oxidase C-terminal" evidence="6">
    <location>
        <begin position="391"/>
        <end position="539"/>
    </location>
</feature>
<dbReference type="InterPro" id="IPR006089">
    <property type="entry name" value="Acyl-CoA_DH_CS"/>
</dbReference>
<dbReference type="Gene3D" id="2.40.110.10">
    <property type="entry name" value="Butyryl-CoA Dehydrogenase, subunit A, domain 2"/>
    <property type="match status" value="1"/>
</dbReference>
<comment type="cofactor">
    <cofactor evidence="1">
        <name>FAD</name>
        <dbReference type="ChEBI" id="CHEBI:57692"/>
    </cofactor>
</comment>
<dbReference type="SUPFAM" id="SSF56645">
    <property type="entry name" value="Acyl-CoA dehydrogenase NM domain-like"/>
    <property type="match status" value="1"/>
</dbReference>
<gene>
    <name evidence="9" type="ORF">UFOPK3789_00106</name>
</gene>
<protein>
    <submittedName>
        <fullName evidence="9">Unannotated protein</fullName>
    </submittedName>
</protein>
<evidence type="ECO:0000313" key="9">
    <source>
        <dbReference type="EMBL" id="CAB4941498.1"/>
    </source>
</evidence>
<feature type="domain" description="Acyl-CoA dehydrogenase/oxidase N-terminal" evidence="8">
    <location>
        <begin position="147"/>
        <end position="263"/>
    </location>
</feature>
<organism evidence="9">
    <name type="scientific">freshwater metagenome</name>
    <dbReference type="NCBI Taxonomy" id="449393"/>
    <lineage>
        <taxon>unclassified sequences</taxon>
        <taxon>metagenomes</taxon>
        <taxon>ecological metagenomes</taxon>
    </lineage>
</organism>
<dbReference type="PANTHER" id="PTHR43884:SF25">
    <property type="entry name" value="ACYL-COA DEHYDROGENASE YDBM-RELATED"/>
    <property type="match status" value="1"/>
</dbReference>
<dbReference type="InterPro" id="IPR009075">
    <property type="entry name" value="AcylCo_DH/oxidase_C"/>
</dbReference>
<keyword evidence="5" id="KW-0560">Oxidoreductase</keyword>
<dbReference type="InterPro" id="IPR006091">
    <property type="entry name" value="Acyl-CoA_Oxase/DH_mid-dom"/>
</dbReference>
<comment type="similarity">
    <text evidence="2">Belongs to the acyl-CoA dehydrogenase family.</text>
</comment>
<dbReference type="InterPro" id="IPR046373">
    <property type="entry name" value="Acyl-CoA_Oxase/DH_mid-dom_sf"/>
</dbReference>
<dbReference type="PROSITE" id="PS00073">
    <property type="entry name" value="ACYL_COA_DH_2"/>
    <property type="match status" value="1"/>
</dbReference>
<evidence type="ECO:0000259" key="8">
    <source>
        <dbReference type="Pfam" id="PF02771"/>
    </source>
</evidence>
<dbReference type="SUPFAM" id="SSF47203">
    <property type="entry name" value="Acyl-CoA dehydrogenase C-terminal domain-like"/>
    <property type="match status" value="1"/>
</dbReference>
<evidence type="ECO:0000259" key="7">
    <source>
        <dbReference type="Pfam" id="PF02770"/>
    </source>
</evidence>
<dbReference type="Pfam" id="PF00441">
    <property type="entry name" value="Acyl-CoA_dh_1"/>
    <property type="match status" value="1"/>
</dbReference>
<dbReference type="GO" id="GO:0050660">
    <property type="term" value="F:flavin adenine dinucleotide binding"/>
    <property type="evidence" value="ECO:0007669"/>
    <property type="project" value="InterPro"/>
</dbReference>
<evidence type="ECO:0000256" key="4">
    <source>
        <dbReference type="ARBA" id="ARBA00022827"/>
    </source>
</evidence>
<accession>A0A6J7JDK4</accession>
<dbReference type="GO" id="GO:0003995">
    <property type="term" value="F:acyl-CoA dehydrogenase activity"/>
    <property type="evidence" value="ECO:0007669"/>
    <property type="project" value="InterPro"/>
</dbReference>
<keyword evidence="4" id="KW-0274">FAD</keyword>
<dbReference type="InterPro" id="IPR036250">
    <property type="entry name" value="AcylCo_DH-like_C"/>
</dbReference>
<name>A0A6J7JDK4_9ZZZZ</name>
<evidence type="ECO:0000256" key="1">
    <source>
        <dbReference type="ARBA" id="ARBA00001974"/>
    </source>
</evidence>
<evidence type="ECO:0000259" key="6">
    <source>
        <dbReference type="Pfam" id="PF00441"/>
    </source>
</evidence>